<evidence type="ECO:0000256" key="4">
    <source>
        <dbReference type="ARBA" id="ARBA00022989"/>
    </source>
</evidence>
<keyword evidence="9" id="KW-1185">Reference proteome</keyword>
<evidence type="ECO:0000256" key="5">
    <source>
        <dbReference type="ARBA" id="ARBA00023136"/>
    </source>
</evidence>
<comment type="caution">
    <text evidence="8">The sequence shown here is derived from an EMBL/GenBank/DDBJ whole genome shotgun (WGS) entry which is preliminary data.</text>
</comment>
<evidence type="ECO:0000256" key="1">
    <source>
        <dbReference type="ARBA" id="ARBA00004651"/>
    </source>
</evidence>
<evidence type="ECO:0000313" key="8">
    <source>
        <dbReference type="EMBL" id="RAG80731.1"/>
    </source>
</evidence>
<feature type="transmembrane region" description="Helical" evidence="7">
    <location>
        <begin position="139"/>
        <end position="158"/>
    </location>
</feature>
<evidence type="ECO:0000256" key="2">
    <source>
        <dbReference type="ARBA" id="ARBA00022475"/>
    </source>
</evidence>
<feature type="compositionally biased region" description="Low complexity" evidence="6">
    <location>
        <begin position="248"/>
        <end position="274"/>
    </location>
</feature>
<name>A0A2X0IBI0_9ACTN</name>
<dbReference type="Pfam" id="PF03631">
    <property type="entry name" value="Virul_fac_BrkB"/>
    <property type="match status" value="1"/>
</dbReference>
<reference evidence="8 9" key="1">
    <citation type="submission" date="2018-06" db="EMBL/GenBank/DDBJ databases">
        <title>Streptacidiphilus pinicola sp. nov., isolated from pine grove soil.</title>
        <authorList>
            <person name="Roh S.G."/>
            <person name="Park S."/>
            <person name="Kim M.-K."/>
            <person name="Yun B.-R."/>
            <person name="Park J."/>
            <person name="Kim M.J."/>
            <person name="Kim Y.S."/>
            <person name="Kim S.B."/>
        </authorList>
    </citation>
    <scope>NUCLEOTIDE SEQUENCE [LARGE SCALE GENOMIC DNA]</scope>
    <source>
        <strain evidence="8 9">MMS16-CNU450</strain>
    </source>
</reference>
<evidence type="ECO:0000256" key="6">
    <source>
        <dbReference type="SAM" id="MobiDB-lite"/>
    </source>
</evidence>
<feature type="region of interest" description="Disordered" evidence="6">
    <location>
        <begin position="246"/>
        <end position="280"/>
    </location>
</feature>
<feature type="transmembrane region" description="Helical" evidence="7">
    <location>
        <begin position="116"/>
        <end position="133"/>
    </location>
</feature>
<keyword evidence="3 7" id="KW-0812">Transmembrane</keyword>
<evidence type="ECO:0000313" key="9">
    <source>
        <dbReference type="Proteomes" id="UP000248889"/>
    </source>
</evidence>
<keyword evidence="5 7" id="KW-0472">Membrane</keyword>
<accession>A0A2X0IBI0</accession>
<comment type="subcellular location">
    <subcellularLocation>
        <location evidence="1">Cell membrane</location>
        <topology evidence="1">Multi-pass membrane protein</topology>
    </subcellularLocation>
</comment>
<feature type="transmembrane region" description="Helical" evidence="7">
    <location>
        <begin position="215"/>
        <end position="237"/>
    </location>
</feature>
<dbReference type="AlphaFoldDB" id="A0A2X0IBI0"/>
<protein>
    <submittedName>
        <fullName evidence="8">Ribonuclease BN</fullName>
    </submittedName>
</protein>
<keyword evidence="2" id="KW-1003">Cell membrane</keyword>
<dbReference type="InterPro" id="IPR017039">
    <property type="entry name" value="Virul_fac_BrkB"/>
</dbReference>
<feature type="transmembrane region" description="Helical" evidence="7">
    <location>
        <begin position="170"/>
        <end position="195"/>
    </location>
</feature>
<keyword evidence="4 7" id="KW-1133">Transmembrane helix</keyword>
<evidence type="ECO:0000256" key="3">
    <source>
        <dbReference type="ARBA" id="ARBA00022692"/>
    </source>
</evidence>
<proteinExistence type="predicted"/>
<dbReference type="EMBL" id="QKYN01000202">
    <property type="protein sequence ID" value="RAG80731.1"/>
    <property type="molecule type" value="Genomic_DNA"/>
</dbReference>
<dbReference type="Proteomes" id="UP000248889">
    <property type="component" value="Unassembled WGS sequence"/>
</dbReference>
<sequence length="280" mass="29463">MMNVGLMDAATRLAAQLFLTTVPLFFALGAFAPDSVRSRMMSSLRTTFGLNGASGQQVQQVLQASRGAHSLQQTVGVVGLLMALISATSCSRVLARVCADAWALGKAPSRPSAWRWLLLIVCLVGFLLVQGLLRTGFGAGLWLGVPLTFLAGVLVWWWTQHLLLVRRVAWLPLLPGAVLSAVAMSTLSLTARLYMPNALNRTLQDYGSLGLVLTGLSWLIVLSAAITFGITLGAVLAQHPPLQPLLNAPRDTGTPPGPAAPTAGSADAPDAAAPDPDDRP</sequence>
<gene>
    <name evidence="8" type="ORF">DN069_36565</name>
</gene>
<evidence type="ECO:0000256" key="7">
    <source>
        <dbReference type="SAM" id="Phobius"/>
    </source>
</evidence>
<dbReference type="GO" id="GO:0005886">
    <property type="term" value="C:plasma membrane"/>
    <property type="evidence" value="ECO:0007669"/>
    <property type="project" value="UniProtKB-SubCell"/>
</dbReference>
<organism evidence="8 9">
    <name type="scientific">Streptacidiphilus pinicola</name>
    <dbReference type="NCBI Taxonomy" id="2219663"/>
    <lineage>
        <taxon>Bacteria</taxon>
        <taxon>Bacillati</taxon>
        <taxon>Actinomycetota</taxon>
        <taxon>Actinomycetes</taxon>
        <taxon>Kitasatosporales</taxon>
        <taxon>Streptomycetaceae</taxon>
        <taxon>Streptacidiphilus</taxon>
    </lineage>
</organism>
<dbReference type="OrthoDB" id="3772792at2"/>
<feature type="transmembrane region" description="Helical" evidence="7">
    <location>
        <begin position="75"/>
        <end position="95"/>
    </location>
</feature>